<reference evidence="2 3" key="1">
    <citation type="journal article" date="2014" name="BMC Genomics">
        <title>Complete genome sequence of producer of the glycopeptide antibiotic Aculeximycin Kutzneria albida DSM 43870T, a representative of minor genus of Pseudonocardiaceae.</title>
        <authorList>
            <person name="Rebets Y."/>
            <person name="Tokovenko B."/>
            <person name="Lushchyk I."/>
            <person name="Ruckert C."/>
            <person name="Zaburannyi N."/>
            <person name="Bechthold A."/>
            <person name="Kalinowski J."/>
            <person name="Luzhetskyy A."/>
        </authorList>
    </citation>
    <scope>NUCLEOTIDE SEQUENCE [LARGE SCALE GENOMIC DNA]</scope>
    <source>
        <strain evidence="2">DSM 43870</strain>
    </source>
</reference>
<keyword evidence="3" id="KW-1185">Reference proteome</keyword>
<evidence type="ECO:0000313" key="2">
    <source>
        <dbReference type="EMBL" id="AHH99223.1"/>
    </source>
</evidence>
<dbReference type="OrthoDB" id="3625434at2"/>
<evidence type="ECO:0000256" key="1">
    <source>
        <dbReference type="SAM" id="MobiDB-lite"/>
    </source>
</evidence>
<dbReference type="EMBL" id="CP007155">
    <property type="protein sequence ID" value="AHH99223.1"/>
    <property type="molecule type" value="Genomic_DNA"/>
</dbReference>
<dbReference type="HOGENOM" id="CLU_2012236_0_0_11"/>
<dbReference type="Proteomes" id="UP000019225">
    <property type="component" value="Chromosome"/>
</dbReference>
<sequence length="123" mass="13683">MNDNTIASRTVEITREPDPIAPPPEDAIAALALASLPRLHEEDQPLLLVRIKHALLGTQRMRDTRPLGSWDYVTHLAVVDRYGTVVACCGFTAAPDEVDVLELAQGMPCARCILLTTRQRRRR</sequence>
<accession>W5WDI1</accession>
<gene>
    <name evidence="2" type="ORF">KALB_5862</name>
</gene>
<name>W5WDI1_9PSEU</name>
<protein>
    <submittedName>
        <fullName evidence="2">Uncharacterized protein</fullName>
    </submittedName>
</protein>
<feature type="region of interest" description="Disordered" evidence="1">
    <location>
        <begin position="1"/>
        <end position="24"/>
    </location>
</feature>
<proteinExistence type="predicted"/>
<dbReference type="AlphaFoldDB" id="W5WDI1"/>
<organism evidence="2 3">
    <name type="scientific">Kutzneria albida DSM 43870</name>
    <dbReference type="NCBI Taxonomy" id="1449976"/>
    <lineage>
        <taxon>Bacteria</taxon>
        <taxon>Bacillati</taxon>
        <taxon>Actinomycetota</taxon>
        <taxon>Actinomycetes</taxon>
        <taxon>Pseudonocardiales</taxon>
        <taxon>Pseudonocardiaceae</taxon>
        <taxon>Kutzneria</taxon>
    </lineage>
</organism>
<dbReference type="KEGG" id="kal:KALB_5862"/>
<evidence type="ECO:0000313" key="3">
    <source>
        <dbReference type="Proteomes" id="UP000019225"/>
    </source>
</evidence>
<dbReference type="RefSeq" id="WP_025359151.1">
    <property type="nucleotide sequence ID" value="NZ_CP007155.1"/>
</dbReference>